<keyword evidence="1" id="KW-0805">Transcription regulation</keyword>
<gene>
    <name evidence="5" type="ORF">ACFSJE_15905</name>
</gene>
<dbReference type="Proteomes" id="UP001597342">
    <property type="component" value="Unassembled WGS sequence"/>
</dbReference>
<dbReference type="PANTHER" id="PTHR43280:SF2">
    <property type="entry name" value="HTH-TYPE TRANSCRIPTIONAL REGULATOR EXSA"/>
    <property type="match status" value="1"/>
</dbReference>
<proteinExistence type="predicted"/>
<dbReference type="InterPro" id="IPR011051">
    <property type="entry name" value="RmlC_Cupin_sf"/>
</dbReference>
<dbReference type="PANTHER" id="PTHR43280">
    <property type="entry name" value="ARAC-FAMILY TRANSCRIPTIONAL REGULATOR"/>
    <property type="match status" value="1"/>
</dbReference>
<evidence type="ECO:0000256" key="1">
    <source>
        <dbReference type="ARBA" id="ARBA00023015"/>
    </source>
</evidence>
<dbReference type="SUPFAM" id="SSF51182">
    <property type="entry name" value="RmlC-like cupins"/>
    <property type="match status" value="1"/>
</dbReference>
<reference evidence="6" key="1">
    <citation type="journal article" date="2019" name="Int. J. Syst. Evol. Microbiol.">
        <title>The Global Catalogue of Microorganisms (GCM) 10K type strain sequencing project: providing services to taxonomists for standard genome sequencing and annotation.</title>
        <authorList>
            <consortium name="The Broad Institute Genomics Platform"/>
            <consortium name="The Broad Institute Genome Sequencing Center for Infectious Disease"/>
            <person name="Wu L."/>
            <person name="Ma J."/>
        </authorList>
    </citation>
    <scope>NUCLEOTIDE SEQUENCE [LARGE SCALE GENOMIC DNA]</scope>
    <source>
        <strain evidence="6">JCM 3389</strain>
    </source>
</reference>
<dbReference type="SUPFAM" id="SSF46689">
    <property type="entry name" value="Homeodomain-like"/>
    <property type="match status" value="2"/>
</dbReference>
<evidence type="ECO:0000313" key="5">
    <source>
        <dbReference type="EMBL" id="MFD2101274.1"/>
    </source>
</evidence>
<feature type="domain" description="HTH araC/xylS-type" evidence="4">
    <location>
        <begin position="201"/>
        <end position="300"/>
    </location>
</feature>
<sequence>MKEELNIKKDHHGFVFLYDSKNHRTVMNGPHHHKELELNIVIRGSAEYLLSDQRYRLARGNLVWLFPGQEHQLIKTDSKFKMYVIVFKEEILKKTILLDEKYKALSEKNPIGSFCRRISLPSMEKLEKVCASLCSLNDKKVLSPAYYYSGRAFGFKNNSEYLHSDPILLNAGLLYLMTVCWHLYLTEGNDENKEMLNPSIEKALNLLQRFPEKDFGLSELSYECGVSVSRLSRLFNEQIGSSLVDYKNKLKMEKFVDCMSKNPSYSISEACYQVGFGSYSQFYKIFKQNFGISPKAYFSEN</sequence>
<protein>
    <submittedName>
        <fullName evidence="5">AraC family transcriptional regulator</fullName>
    </submittedName>
</protein>
<evidence type="ECO:0000256" key="2">
    <source>
        <dbReference type="ARBA" id="ARBA00023125"/>
    </source>
</evidence>
<evidence type="ECO:0000256" key="3">
    <source>
        <dbReference type="ARBA" id="ARBA00023163"/>
    </source>
</evidence>
<dbReference type="InterPro" id="IPR018060">
    <property type="entry name" value="HTH_AraC"/>
</dbReference>
<dbReference type="Gene3D" id="2.60.120.10">
    <property type="entry name" value="Jelly Rolls"/>
    <property type="match status" value="1"/>
</dbReference>
<dbReference type="RefSeq" id="WP_379831856.1">
    <property type="nucleotide sequence ID" value="NZ_JBHUHU010000005.1"/>
</dbReference>
<keyword evidence="2" id="KW-0238">DNA-binding</keyword>
<dbReference type="Pfam" id="PF12833">
    <property type="entry name" value="HTH_18"/>
    <property type="match status" value="1"/>
</dbReference>
<dbReference type="InterPro" id="IPR009057">
    <property type="entry name" value="Homeodomain-like_sf"/>
</dbReference>
<accession>A0ABW4Y1A1</accession>
<name>A0ABW4Y1A1_9FLAO</name>
<dbReference type="InterPro" id="IPR014710">
    <property type="entry name" value="RmlC-like_jellyroll"/>
</dbReference>
<dbReference type="PROSITE" id="PS01124">
    <property type="entry name" value="HTH_ARAC_FAMILY_2"/>
    <property type="match status" value="1"/>
</dbReference>
<dbReference type="EMBL" id="JBHUHU010000005">
    <property type="protein sequence ID" value="MFD2101274.1"/>
    <property type="molecule type" value="Genomic_DNA"/>
</dbReference>
<comment type="caution">
    <text evidence="5">The sequence shown here is derived from an EMBL/GenBank/DDBJ whole genome shotgun (WGS) entry which is preliminary data.</text>
</comment>
<dbReference type="Gene3D" id="1.10.10.60">
    <property type="entry name" value="Homeodomain-like"/>
    <property type="match status" value="2"/>
</dbReference>
<keyword evidence="3" id="KW-0804">Transcription</keyword>
<dbReference type="Pfam" id="PF02311">
    <property type="entry name" value="AraC_binding"/>
    <property type="match status" value="1"/>
</dbReference>
<organism evidence="5 6">
    <name type="scientific">Flagellimonas iocasae</name>
    <dbReference type="NCBI Taxonomy" id="2055905"/>
    <lineage>
        <taxon>Bacteria</taxon>
        <taxon>Pseudomonadati</taxon>
        <taxon>Bacteroidota</taxon>
        <taxon>Flavobacteriia</taxon>
        <taxon>Flavobacteriales</taxon>
        <taxon>Flavobacteriaceae</taxon>
        <taxon>Flagellimonas</taxon>
    </lineage>
</organism>
<dbReference type="InterPro" id="IPR003313">
    <property type="entry name" value="AraC-bd"/>
</dbReference>
<evidence type="ECO:0000259" key="4">
    <source>
        <dbReference type="PROSITE" id="PS01124"/>
    </source>
</evidence>
<dbReference type="SMART" id="SM00342">
    <property type="entry name" value="HTH_ARAC"/>
    <property type="match status" value="1"/>
</dbReference>
<evidence type="ECO:0000313" key="6">
    <source>
        <dbReference type="Proteomes" id="UP001597342"/>
    </source>
</evidence>
<keyword evidence="6" id="KW-1185">Reference proteome</keyword>